<evidence type="ECO:0000256" key="15">
    <source>
        <dbReference type="PIRSR" id="PIRSR600715-1"/>
    </source>
</evidence>
<sequence length="389" mass="42940">MLLALAQWLQNDYGFLRVFNYLTFRAVMASLTALVIGLGFGPWVIRRLTELKVGQAVRSYGPQTHLVKAGTPTMGGVLVLIGIAVSTLLWADWGNRFIWIVLLVTLGYGAVGWVDDYRKVVHRDPKGMSSREKFFWQTVIGLFAAAYLAFSVSETSNMRVLELFMDWVRSGLSLNLPAKSHLIVPFFKEVSYPLGVFGFIVLTYLVIVGSSNAVNLTDGLDGLVIMPVVLVGSALGVFAYVMGSAVYSKYLLFPHIPGAGELLIFCSAMAGAGLAFLWFNAHPAQVFMGDVGALALGGALGTIAVIVRQEIVLFIMGGIFVAETLSVMLQVTWFKFTKKRYGEGRRLFRMAPLHHHFELGGWKETQVVVRFWVITMMLVLIGLSTLKLR</sequence>
<keyword evidence="19" id="KW-1185">Reference proteome</keyword>
<comment type="caution">
    <text evidence="16">The sequence shown here is derived from an EMBL/GenBank/DDBJ whole genome shotgun (WGS) entry which is preliminary data.</text>
</comment>
<keyword evidence="12 13" id="KW-0961">Cell wall biogenesis/degradation</keyword>
<feature type="binding site" evidence="15">
    <location>
        <position position="215"/>
    </location>
    <ligand>
        <name>Mg(2+)</name>
        <dbReference type="ChEBI" id="CHEBI:18420"/>
    </ligand>
</feature>
<reference evidence="16 19" key="1">
    <citation type="submission" date="2023-07" db="EMBL/GenBank/DDBJ databases">
        <authorList>
            <person name="Peeters C."/>
        </authorList>
    </citation>
    <scope>NUCLEOTIDE SEQUENCE</scope>
    <source>
        <strain evidence="17 19">R-77569</strain>
        <strain evidence="16">R-77591</strain>
    </source>
</reference>
<dbReference type="NCBIfam" id="TIGR00445">
    <property type="entry name" value="mraY"/>
    <property type="match status" value="1"/>
</dbReference>
<keyword evidence="5 13" id="KW-0812">Transmembrane</keyword>
<dbReference type="RefSeq" id="WP_096744308.1">
    <property type="nucleotide sequence ID" value="NZ_CATVXE010000011.1"/>
</dbReference>
<comment type="similarity">
    <text evidence="2 13">Belongs to the glycosyltransferase 4 family. MraY subfamily.</text>
</comment>
<feature type="transmembrane region" description="Helical" evidence="13">
    <location>
        <begin position="190"/>
        <end position="208"/>
    </location>
</feature>
<dbReference type="EC" id="2.7.8.13" evidence="13 14"/>
<comment type="pathway">
    <text evidence="13">Cell wall biogenesis; peptidoglycan biosynthesis.</text>
</comment>
<evidence type="ECO:0000256" key="2">
    <source>
        <dbReference type="ARBA" id="ARBA00005583"/>
    </source>
</evidence>
<comment type="catalytic activity">
    <reaction evidence="13">
        <text>UDP-N-acetyl-alpha-D-muramoyl-L-alanyl-gamma-D-glutamyl-meso-2,6-diaminopimeloyl-D-alanyl-D-alanine + di-trans,octa-cis-undecaprenyl phosphate = di-trans,octa-cis-undecaprenyl diphospho-N-acetyl-alpha-D-muramoyl-L-alanyl-D-glutamyl-meso-2,6-diaminopimeloyl-D-alanyl-D-alanine + UMP</text>
        <dbReference type="Rhea" id="RHEA:28386"/>
        <dbReference type="ChEBI" id="CHEBI:57865"/>
        <dbReference type="ChEBI" id="CHEBI:60392"/>
        <dbReference type="ChEBI" id="CHEBI:61386"/>
        <dbReference type="ChEBI" id="CHEBI:61387"/>
        <dbReference type="EC" id="2.7.8.13"/>
    </reaction>
</comment>
<dbReference type="GO" id="GO:0046872">
    <property type="term" value="F:metal ion binding"/>
    <property type="evidence" value="ECO:0007669"/>
    <property type="project" value="UniProtKB-KW"/>
</dbReference>
<dbReference type="PANTHER" id="PTHR22926:SF5">
    <property type="entry name" value="PHOSPHO-N-ACETYLMURAMOYL-PENTAPEPTIDE-TRANSFERASE HOMOLOG"/>
    <property type="match status" value="1"/>
</dbReference>
<evidence type="ECO:0000313" key="18">
    <source>
        <dbReference type="Proteomes" id="UP001190002"/>
    </source>
</evidence>
<evidence type="ECO:0000256" key="10">
    <source>
        <dbReference type="ARBA" id="ARBA00023136"/>
    </source>
</evidence>
<feature type="transmembrane region" description="Helical" evidence="13">
    <location>
        <begin position="367"/>
        <end position="386"/>
    </location>
</feature>
<evidence type="ECO:0000256" key="4">
    <source>
        <dbReference type="ARBA" id="ARBA00022679"/>
    </source>
</evidence>
<comment type="subcellular location">
    <subcellularLocation>
        <location evidence="13">Cell membrane</location>
        <topology evidence="13">Multi-pass membrane protein</topology>
    </subcellularLocation>
    <subcellularLocation>
        <location evidence="1">Membrane</location>
        <topology evidence="1">Multi-pass membrane protein</topology>
    </subcellularLocation>
</comment>
<dbReference type="GO" id="GO:0051301">
    <property type="term" value="P:cell division"/>
    <property type="evidence" value="ECO:0007669"/>
    <property type="project" value="UniProtKB-KW"/>
</dbReference>
<keyword evidence="11 13" id="KW-0131">Cell cycle</keyword>
<evidence type="ECO:0000256" key="11">
    <source>
        <dbReference type="ARBA" id="ARBA00023306"/>
    </source>
</evidence>
<keyword evidence="9 13" id="KW-1133">Transmembrane helix</keyword>
<evidence type="ECO:0000256" key="7">
    <source>
        <dbReference type="ARBA" id="ARBA00022960"/>
    </source>
</evidence>
<dbReference type="GO" id="GO:0008963">
    <property type="term" value="F:phospho-N-acetylmuramoyl-pentapeptide-transferase activity"/>
    <property type="evidence" value="ECO:0007669"/>
    <property type="project" value="UniProtKB-UniRule"/>
</dbReference>
<evidence type="ECO:0000313" key="17">
    <source>
        <dbReference type="EMBL" id="CAJ0848312.1"/>
    </source>
</evidence>
<evidence type="ECO:0000256" key="13">
    <source>
        <dbReference type="HAMAP-Rule" id="MF_00038"/>
    </source>
</evidence>
<dbReference type="Pfam" id="PF10555">
    <property type="entry name" value="MraY_sig1"/>
    <property type="match status" value="1"/>
</dbReference>
<keyword evidence="3 13" id="KW-0132">Cell division</keyword>
<feature type="transmembrane region" description="Helical" evidence="13">
    <location>
        <begin position="286"/>
        <end position="307"/>
    </location>
</feature>
<feature type="transmembrane region" description="Helical" evidence="13">
    <location>
        <begin position="134"/>
        <end position="153"/>
    </location>
</feature>
<feature type="binding site" evidence="15">
    <location>
        <position position="290"/>
    </location>
    <ligand>
        <name>Mg(2+)</name>
        <dbReference type="ChEBI" id="CHEBI:18420"/>
    </ligand>
</feature>
<comment type="function">
    <text evidence="13">Catalyzes the initial step of the lipid cycle reactions in the biosynthesis of the cell wall peptidoglycan: transfers peptidoglycan precursor phospho-MurNAc-pentapeptide from UDP-MurNAc-pentapeptide onto the lipid carrier undecaprenyl phosphate, yielding undecaprenyl-pyrophosphoryl-MurNAc-pentapeptide, known as lipid I.</text>
</comment>
<gene>
    <name evidence="13 16" type="primary">mraY</name>
    <name evidence="17" type="ORF">R77569_00024</name>
    <name evidence="16" type="ORF">R77591_02736</name>
</gene>
<evidence type="ECO:0000256" key="6">
    <source>
        <dbReference type="ARBA" id="ARBA00022842"/>
    </source>
</evidence>
<evidence type="ECO:0000256" key="14">
    <source>
        <dbReference type="NCBIfam" id="TIGR00445"/>
    </source>
</evidence>
<dbReference type="EMBL" id="CATVXE010000011">
    <property type="protein sequence ID" value="CAJ0685576.1"/>
    <property type="molecule type" value="Genomic_DNA"/>
</dbReference>
<keyword evidence="10 13" id="KW-0472">Membrane</keyword>
<protein>
    <recommendedName>
        <fullName evidence="13 14">Phospho-N-acetylmuramoyl-pentapeptide-transferase</fullName>
        <ecNumber evidence="13 14">2.7.8.13</ecNumber>
    </recommendedName>
    <alternativeName>
        <fullName evidence="13">UDP-MurNAc-pentapeptide phosphotransferase</fullName>
    </alternativeName>
</protein>
<feature type="transmembrane region" description="Helical" evidence="13">
    <location>
        <begin position="97"/>
        <end position="114"/>
    </location>
</feature>
<feature type="transmembrane region" description="Helical" evidence="13">
    <location>
        <begin position="220"/>
        <end position="242"/>
    </location>
</feature>
<keyword evidence="7 13" id="KW-0133">Cell shape</keyword>
<dbReference type="CDD" id="cd06852">
    <property type="entry name" value="GT_MraY"/>
    <property type="match status" value="1"/>
</dbReference>
<evidence type="ECO:0000256" key="1">
    <source>
        <dbReference type="ARBA" id="ARBA00004141"/>
    </source>
</evidence>
<name>A0AAD2EJ40_9RALS</name>
<dbReference type="InterPro" id="IPR003524">
    <property type="entry name" value="PNAcMuramoyl-5peptid_Trfase"/>
</dbReference>
<dbReference type="HAMAP" id="MF_00038">
    <property type="entry name" value="MraY"/>
    <property type="match status" value="1"/>
</dbReference>
<dbReference type="AlphaFoldDB" id="A0AAD2EJ40"/>
<evidence type="ECO:0000313" key="19">
    <source>
        <dbReference type="Proteomes" id="UP001190452"/>
    </source>
</evidence>
<dbReference type="PROSITE" id="PS01348">
    <property type="entry name" value="MRAY_2"/>
    <property type="match status" value="1"/>
</dbReference>
<evidence type="ECO:0000256" key="9">
    <source>
        <dbReference type="ARBA" id="ARBA00022989"/>
    </source>
</evidence>
<keyword evidence="8 13" id="KW-0573">Peptidoglycan synthesis</keyword>
<organism evidence="16 18">
    <name type="scientific">Ralstonia mannitolilytica</name>
    <dbReference type="NCBI Taxonomy" id="105219"/>
    <lineage>
        <taxon>Bacteria</taxon>
        <taxon>Pseudomonadati</taxon>
        <taxon>Pseudomonadota</taxon>
        <taxon>Betaproteobacteria</taxon>
        <taxon>Burkholderiales</taxon>
        <taxon>Burkholderiaceae</taxon>
        <taxon>Ralstonia</taxon>
    </lineage>
</organism>
<keyword evidence="4 13" id="KW-0808">Transferase</keyword>
<dbReference type="GO" id="GO:0071555">
    <property type="term" value="P:cell wall organization"/>
    <property type="evidence" value="ECO:0007669"/>
    <property type="project" value="UniProtKB-KW"/>
</dbReference>
<evidence type="ECO:0000256" key="5">
    <source>
        <dbReference type="ARBA" id="ARBA00022692"/>
    </source>
</evidence>
<keyword evidence="13" id="KW-1003">Cell membrane</keyword>
<dbReference type="Pfam" id="PF00953">
    <property type="entry name" value="Glycos_transf_4"/>
    <property type="match status" value="1"/>
</dbReference>
<dbReference type="GO" id="GO:0009252">
    <property type="term" value="P:peptidoglycan biosynthetic process"/>
    <property type="evidence" value="ECO:0007669"/>
    <property type="project" value="UniProtKB-UniRule"/>
</dbReference>
<proteinExistence type="inferred from homology"/>
<dbReference type="PANTHER" id="PTHR22926">
    <property type="entry name" value="PHOSPHO-N-ACETYLMURAMOYL-PENTAPEPTIDE-TRANSFERASE"/>
    <property type="match status" value="1"/>
</dbReference>
<comment type="cofactor">
    <cofactor evidence="13 15">
        <name>Mg(2+)</name>
        <dbReference type="ChEBI" id="CHEBI:18420"/>
    </cofactor>
</comment>
<evidence type="ECO:0000256" key="3">
    <source>
        <dbReference type="ARBA" id="ARBA00022618"/>
    </source>
</evidence>
<feature type="transmembrane region" description="Helical" evidence="13">
    <location>
        <begin position="66"/>
        <end position="91"/>
    </location>
</feature>
<feature type="transmembrane region" description="Helical" evidence="13">
    <location>
        <begin position="22"/>
        <end position="45"/>
    </location>
</feature>
<dbReference type="InterPro" id="IPR018480">
    <property type="entry name" value="PNAcMuramoyl-5peptid_Trfase_CS"/>
</dbReference>
<feature type="transmembrane region" description="Helical" evidence="13">
    <location>
        <begin position="262"/>
        <end position="279"/>
    </location>
</feature>
<dbReference type="EMBL" id="CAUDKV010000001">
    <property type="protein sequence ID" value="CAJ0848312.1"/>
    <property type="molecule type" value="Genomic_DNA"/>
</dbReference>
<keyword evidence="13 15" id="KW-0479">Metal-binding</keyword>
<dbReference type="PROSITE" id="PS01347">
    <property type="entry name" value="MRAY_1"/>
    <property type="match status" value="1"/>
</dbReference>
<feature type="transmembrane region" description="Helical" evidence="13">
    <location>
        <begin position="313"/>
        <end position="336"/>
    </location>
</feature>
<dbReference type="Proteomes" id="UP001190002">
    <property type="component" value="Unassembled WGS sequence"/>
</dbReference>
<evidence type="ECO:0000256" key="12">
    <source>
        <dbReference type="ARBA" id="ARBA00023316"/>
    </source>
</evidence>
<evidence type="ECO:0000313" key="16">
    <source>
        <dbReference type="EMBL" id="CAJ0685576.1"/>
    </source>
</evidence>
<accession>A0AAD2EJ40</accession>
<dbReference type="GO" id="GO:0005886">
    <property type="term" value="C:plasma membrane"/>
    <property type="evidence" value="ECO:0007669"/>
    <property type="project" value="UniProtKB-SubCell"/>
</dbReference>
<keyword evidence="6 13" id="KW-0460">Magnesium</keyword>
<dbReference type="InterPro" id="IPR000715">
    <property type="entry name" value="Glycosyl_transferase_4"/>
</dbReference>
<dbReference type="Proteomes" id="UP001190452">
    <property type="component" value="Unassembled WGS sequence"/>
</dbReference>
<evidence type="ECO:0000256" key="8">
    <source>
        <dbReference type="ARBA" id="ARBA00022984"/>
    </source>
</evidence>
<dbReference type="GO" id="GO:0008360">
    <property type="term" value="P:regulation of cell shape"/>
    <property type="evidence" value="ECO:0007669"/>
    <property type="project" value="UniProtKB-KW"/>
</dbReference>